<dbReference type="OrthoDB" id="286734at2759"/>
<feature type="transmembrane region" description="Helical" evidence="8">
    <location>
        <begin position="338"/>
        <end position="356"/>
    </location>
</feature>
<dbReference type="EMBL" id="MU827308">
    <property type="protein sequence ID" value="KAJ7361776.1"/>
    <property type="molecule type" value="Genomic_DNA"/>
</dbReference>
<proteinExistence type="predicted"/>
<feature type="transmembrane region" description="Helical" evidence="8">
    <location>
        <begin position="161"/>
        <end position="181"/>
    </location>
</feature>
<dbReference type="Proteomes" id="UP001163046">
    <property type="component" value="Unassembled WGS sequence"/>
</dbReference>
<evidence type="ECO:0000256" key="7">
    <source>
        <dbReference type="SAM" id="MobiDB-lite"/>
    </source>
</evidence>
<gene>
    <name evidence="9" type="primary">MBOAT1_1</name>
    <name evidence="9" type="ORF">OS493_014417</name>
</gene>
<dbReference type="EC" id="2.3.1.51" evidence="9"/>
<dbReference type="PANTHER" id="PTHR13906">
    <property type="entry name" value="PORCUPINE"/>
    <property type="match status" value="1"/>
</dbReference>
<evidence type="ECO:0000256" key="1">
    <source>
        <dbReference type="ARBA" id="ARBA00004141"/>
    </source>
</evidence>
<dbReference type="AlphaFoldDB" id="A0A9X0CL41"/>
<dbReference type="PANTHER" id="PTHR13906:SF4">
    <property type="entry name" value="LYSOPHOSPHOLIPID ACYLTRANSFERASE 6"/>
    <property type="match status" value="1"/>
</dbReference>
<comment type="subcellular location">
    <subcellularLocation>
        <location evidence="1">Membrane</location>
        <topology evidence="1">Multi-pass membrane protein</topology>
    </subcellularLocation>
</comment>
<feature type="transmembrane region" description="Helical" evidence="8">
    <location>
        <begin position="123"/>
        <end position="141"/>
    </location>
</feature>
<name>A0A9X0CL41_9CNID</name>
<feature type="region of interest" description="Disordered" evidence="7">
    <location>
        <begin position="359"/>
        <end position="385"/>
    </location>
</feature>
<feature type="compositionally biased region" description="Basic and acidic residues" evidence="7">
    <location>
        <begin position="364"/>
        <end position="380"/>
    </location>
</feature>
<dbReference type="InterPro" id="IPR004299">
    <property type="entry name" value="MBOAT_fam"/>
</dbReference>
<dbReference type="InterPro" id="IPR049941">
    <property type="entry name" value="LPLAT_7/PORCN-like"/>
</dbReference>
<protein>
    <submittedName>
        <fullName evidence="9">Lysophospholipid acyltransferase 1</fullName>
        <ecNumber evidence="9">2.3.1.51</ecNumber>
    </submittedName>
</protein>
<keyword evidence="6 9" id="KW-0012">Acyltransferase</keyword>
<evidence type="ECO:0000256" key="2">
    <source>
        <dbReference type="ARBA" id="ARBA00022679"/>
    </source>
</evidence>
<dbReference type="GO" id="GO:0030258">
    <property type="term" value="P:lipid modification"/>
    <property type="evidence" value="ECO:0007669"/>
    <property type="project" value="TreeGrafter"/>
</dbReference>
<keyword evidence="2 9" id="KW-0808">Transferase</keyword>
<evidence type="ECO:0000256" key="6">
    <source>
        <dbReference type="ARBA" id="ARBA00023315"/>
    </source>
</evidence>
<keyword evidence="10" id="KW-1185">Reference proteome</keyword>
<reference evidence="9" key="1">
    <citation type="submission" date="2023-01" db="EMBL/GenBank/DDBJ databases">
        <title>Genome assembly of the deep-sea coral Lophelia pertusa.</title>
        <authorList>
            <person name="Herrera S."/>
            <person name="Cordes E."/>
        </authorList>
    </citation>
    <scope>NUCLEOTIDE SEQUENCE</scope>
    <source>
        <strain evidence="9">USNM1676648</strain>
        <tissue evidence="9">Polyp</tissue>
    </source>
</reference>
<dbReference type="GO" id="GO:0003841">
    <property type="term" value="F:1-acylglycerol-3-phosphate O-acyltransferase activity"/>
    <property type="evidence" value="ECO:0007669"/>
    <property type="project" value="UniProtKB-EC"/>
</dbReference>
<dbReference type="Pfam" id="PF03062">
    <property type="entry name" value="MBOAT"/>
    <property type="match status" value="1"/>
</dbReference>
<organism evidence="9 10">
    <name type="scientific">Desmophyllum pertusum</name>
    <dbReference type="NCBI Taxonomy" id="174260"/>
    <lineage>
        <taxon>Eukaryota</taxon>
        <taxon>Metazoa</taxon>
        <taxon>Cnidaria</taxon>
        <taxon>Anthozoa</taxon>
        <taxon>Hexacorallia</taxon>
        <taxon>Scleractinia</taxon>
        <taxon>Caryophylliina</taxon>
        <taxon>Caryophylliidae</taxon>
        <taxon>Desmophyllum</taxon>
    </lineage>
</organism>
<feature type="transmembrane region" description="Helical" evidence="8">
    <location>
        <begin position="303"/>
        <end position="326"/>
    </location>
</feature>
<comment type="caution">
    <text evidence="9">The sequence shown here is derived from an EMBL/GenBank/DDBJ whole genome shotgun (WGS) entry which is preliminary data.</text>
</comment>
<evidence type="ECO:0000313" key="9">
    <source>
        <dbReference type="EMBL" id="KAJ7361776.1"/>
    </source>
</evidence>
<feature type="transmembrane region" description="Helical" evidence="8">
    <location>
        <begin position="6"/>
        <end position="25"/>
    </location>
</feature>
<sequence length="432" mass="50082">MANLHLLGFCGICYILMWLLNPAVVHKYVLAVSMGFLSVAHLHRQITDYGGYTMDFTGPLMILVQRITYVAFSVHDGLARDESKLTDEQGKKDSRKFHLCWNISVTYIRPKDPGQKEPSPMNAVVRNLTACLVCITVLLLTGSNYPIARNGDPEFTRSHHLIWRITYSWISIVSIRMRYYFAFKLAEAVNNMCGLGFNGYDENGKAKWDRVTNVNILKLEFASNMKEVLDNWNICTVVWLRRIVYDRVPHHRTQAVFVLSALWHGFYTGYYMAFTTCGLMVEAARKVRRTCRPSFQGSRVSSLVYDVTTCAVTMFCLTFTTVPFVALEFRIGLQYWSSMYYFGHVWCLVPLLLLNGGKPKRQQKSKENTQVKSEEKDEHNNTTTDDFTEIRNRCNKKLESQNEPRNLFYTGTYTSLLKKENIMWFLRAVYYR</sequence>
<evidence type="ECO:0000256" key="5">
    <source>
        <dbReference type="ARBA" id="ARBA00023136"/>
    </source>
</evidence>
<dbReference type="GO" id="GO:0016020">
    <property type="term" value="C:membrane"/>
    <property type="evidence" value="ECO:0007669"/>
    <property type="project" value="UniProtKB-SubCell"/>
</dbReference>
<evidence type="ECO:0000256" key="4">
    <source>
        <dbReference type="ARBA" id="ARBA00022989"/>
    </source>
</evidence>
<evidence type="ECO:0000313" key="10">
    <source>
        <dbReference type="Proteomes" id="UP001163046"/>
    </source>
</evidence>
<keyword evidence="3 8" id="KW-0812">Transmembrane</keyword>
<keyword evidence="5 8" id="KW-0472">Membrane</keyword>
<accession>A0A9X0CL41</accession>
<keyword evidence="4 8" id="KW-1133">Transmembrane helix</keyword>
<evidence type="ECO:0000256" key="8">
    <source>
        <dbReference type="SAM" id="Phobius"/>
    </source>
</evidence>
<evidence type="ECO:0000256" key="3">
    <source>
        <dbReference type="ARBA" id="ARBA00022692"/>
    </source>
</evidence>